<dbReference type="InterPro" id="IPR035669">
    <property type="entry name" value="SGNH_plant_lipase-like"/>
</dbReference>
<evidence type="ECO:0000256" key="1">
    <source>
        <dbReference type="ARBA" id="ARBA00008668"/>
    </source>
</evidence>
<dbReference type="CDD" id="cd01837">
    <property type="entry name" value="SGNH_plant_lipase_like"/>
    <property type="match status" value="1"/>
</dbReference>
<dbReference type="PANTHER" id="PTHR45642">
    <property type="entry name" value="GDSL ESTERASE/LIPASE EXL3"/>
    <property type="match status" value="1"/>
</dbReference>
<proteinExistence type="inferred from homology"/>
<evidence type="ECO:0000256" key="2">
    <source>
        <dbReference type="SAM" id="MobiDB-lite"/>
    </source>
</evidence>
<dbReference type="InterPro" id="IPR001087">
    <property type="entry name" value="GDSL"/>
</dbReference>
<evidence type="ECO:0000313" key="3">
    <source>
        <dbReference type="EMBL" id="KAL2488582.1"/>
    </source>
</evidence>
<feature type="region of interest" description="Disordered" evidence="2">
    <location>
        <begin position="1"/>
        <end position="69"/>
    </location>
</feature>
<comment type="caution">
    <text evidence="3">The sequence shown here is derived from an EMBL/GenBank/DDBJ whole genome shotgun (WGS) entry which is preliminary data.</text>
</comment>
<dbReference type="Proteomes" id="UP001604277">
    <property type="component" value="Unassembled WGS sequence"/>
</dbReference>
<accession>A0ABD1RJM2</accession>
<dbReference type="EMBL" id="JBFOLJ010000012">
    <property type="protein sequence ID" value="KAL2488582.1"/>
    <property type="molecule type" value="Genomic_DNA"/>
</dbReference>
<keyword evidence="4" id="KW-1185">Reference proteome</keyword>
<sequence length="430" mass="47712">MVEEREEQMQQASSSGMAVNEHDVVHKVLGKRRRHRRAVGRVLRGTSRCHSSTTTLRDQPSTSQSTQATNALKSKMETYMQQMNEFFTQFTSTLQSVMPGIQLPTPPPLPSLSPMHEEELYSLKTVQFACFIINTGNGESMPKFPAILIFGDSTVDTGNNNYIVTPFKGDHLPYGIDFPGHIPTGRFSNGKLVPDILASMLGLKETVPPFLQPNISDHELLTGVSFASAGSGYDELTTAISHVIPMLKQLELFKDYMQRLGRIVGEKEARRIVANALELYELGCRVIIVSGLPPIGCLPIQITAKSPILRSCIDKENSDALSYNNKLEKLLPQIQKELPGSKFLYADIYTILTDIINNPQKYGLVEVKKGCCGSGLLEAGPLCTRSTPVCANPSQYLFWDSIHPGESAYRYLTQYLAKQLLPKLSHFSSR</sequence>
<protein>
    <submittedName>
        <fullName evidence="3">GDSL esterase/lipase</fullName>
    </submittedName>
</protein>
<feature type="compositionally biased region" description="Polar residues" evidence="2">
    <location>
        <begin position="48"/>
        <end position="69"/>
    </location>
</feature>
<reference evidence="4" key="1">
    <citation type="submission" date="2024-07" db="EMBL/GenBank/DDBJ databases">
        <title>Two chromosome-level genome assemblies of Korean endemic species Abeliophyllum distichum and Forsythia ovata (Oleaceae).</title>
        <authorList>
            <person name="Jang H."/>
        </authorList>
    </citation>
    <scope>NUCLEOTIDE SEQUENCE [LARGE SCALE GENOMIC DNA]</scope>
</reference>
<dbReference type="AlphaFoldDB" id="A0ABD1RJM2"/>
<organism evidence="3 4">
    <name type="scientific">Forsythia ovata</name>
    <dbReference type="NCBI Taxonomy" id="205694"/>
    <lineage>
        <taxon>Eukaryota</taxon>
        <taxon>Viridiplantae</taxon>
        <taxon>Streptophyta</taxon>
        <taxon>Embryophyta</taxon>
        <taxon>Tracheophyta</taxon>
        <taxon>Spermatophyta</taxon>
        <taxon>Magnoliopsida</taxon>
        <taxon>eudicotyledons</taxon>
        <taxon>Gunneridae</taxon>
        <taxon>Pentapetalae</taxon>
        <taxon>asterids</taxon>
        <taxon>lamiids</taxon>
        <taxon>Lamiales</taxon>
        <taxon>Oleaceae</taxon>
        <taxon>Forsythieae</taxon>
        <taxon>Forsythia</taxon>
    </lineage>
</organism>
<feature type="compositionally biased region" description="Basic residues" evidence="2">
    <location>
        <begin position="28"/>
        <end position="39"/>
    </location>
</feature>
<gene>
    <name evidence="3" type="ORF">Fot_41874</name>
</gene>
<name>A0ABD1RJM2_9LAMI</name>
<dbReference type="Gene3D" id="3.40.50.1110">
    <property type="entry name" value="SGNH hydrolase"/>
    <property type="match status" value="1"/>
</dbReference>
<dbReference type="SUPFAM" id="SSF52266">
    <property type="entry name" value="SGNH hydrolase"/>
    <property type="match status" value="1"/>
</dbReference>
<comment type="similarity">
    <text evidence="1">Belongs to the 'GDSL' lipolytic enzyme family.</text>
</comment>
<dbReference type="InterPro" id="IPR050592">
    <property type="entry name" value="GDSL_lipolytic_enzyme"/>
</dbReference>
<dbReference type="Pfam" id="PF00657">
    <property type="entry name" value="Lipase_GDSL"/>
    <property type="match status" value="2"/>
</dbReference>
<evidence type="ECO:0000313" key="4">
    <source>
        <dbReference type="Proteomes" id="UP001604277"/>
    </source>
</evidence>
<dbReference type="InterPro" id="IPR036514">
    <property type="entry name" value="SGNH_hydro_sf"/>
</dbReference>
<dbReference type="PANTHER" id="PTHR45642:SF30">
    <property type="entry name" value="SGNH HYDROLASE-TYPE ESTERASE DOMAIN-CONTAINING PROTEIN"/>
    <property type="match status" value="1"/>
</dbReference>